<keyword evidence="2" id="KW-1185">Reference proteome</keyword>
<accession>A0A310SJS5</accession>
<gene>
    <name evidence="1" type="ORF">WN48_08823</name>
</gene>
<evidence type="ECO:0000313" key="1">
    <source>
        <dbReference type="EMBL" id="OAD53850.1"/>
    </source>
</evidence>
<dbReference type="EMBL" id="KQ765605">
    <property type="protein sequence ID" value="OAD53850.1"/>
    <property type="molecule type" value="Genomic_DNA"/>
</dbReference>
<sequence length="78" mass="9254">MYPIAPMSLLPSFDTFYHIISVLWFSSMSWDKCIVVLIESSVKLMDMELELNNFDKNDYGVSRIIVINNWIYEREMIP</sequence>
<protein>
    <submittedName>
        <fullName evidence="1">Uncharacterized protein</fullName>
    </submittedName>
</protein>
<dbReference type="AlphaFoldDB" id="A0A310SJS5"/>
<dbReference type="Proteomes" id="UP000250275">
    <property type="component" value="Unassembled WGS sequence"/>
</dbReference>
<name>A0A310SJS5_9HYME</name>
<evidence type="ECO:0000313" key="2">
    <source>
        <dbReference type="Proteomes" id="UP000250275"/>
    </source>
</evidence>
<organism evidence="1 2">
    <name type="scientific">Eufriesea mexicana</name>
    <dbReference type="NCBI Taxonomy" id="516756"/>
    <lineage>
        <taxon>Eukaryota</taxon>
        <taxon>Metazoa</taxon>
        <taxon>Ecdysozoa</taxon>
        <taxon>Arthropoda</taxon>
        <taxon>Hexapoda</taxon>
        <taxon>Insecta</taxon>
        <taxon>Pterygota</taxon>
        <taxon>Neoptera</taxon>
        <taxon>Endopterygota</taxon>
        <taxon>Hymenoptera</taxon>
        <taxon>Apocrita</taxon>
        <taxon>Aculeata</taxon>
        <taxon>Apoidea</taxon>
        <taxon>Anthophila</taxon>
        <taxon>Apidae</taxon>
        <taxon>Eufriesea</taxon>
    </lineage>
</organism>
<proteinExistence type="predicted"/>
<reference evidence="1 2" key="1">
    <citation type="submission" date="2015-07" db="EMBL/GenBank/DDBJ databases">
        <title>The genome of Eufriesea mexicana.</title>
        <authorList>
            <person name="Pan H."/>
            <person name="Kapheim K."/>
        </authorList>
    </citation>
    <scope>NUCLEOTIDE SEQUENCE [LARGE SCALE GENOMIC DNA]</scope>
    <source>
        <strain evidence="1">0111107269</strain>
        <tissue evidence="1">Whole body</tissue>
    </source>
</reference>